<keyword evidence="1" id="KW-0812">Transmembrane</keyword>
<keyword evidence="1" id="KW-1133">Transmembrane helix</keyword>
<feature type="non-terminal residue" evidence="2">
    <location>
        <position position="1"/>
    </location>
</feature>
<dbReference type="AlphaFoldDB" id="A0A5D2UC41"/>
<evidence type="ECO:0000313" key="3">
    <source>
        <dbReference type="Proteomes" id="UP000323597"/>
    </source>
</evidence>
<sequence length="129" mass="15229">CERVVESTNHLFFEFSFVKIFWSCIFCCWGLRWKEVANLEEFFSLCWGVSLSGIQKILWFLAISAACWSGWISRNEKVFKGKTTTLDSLIYQTKLRSFVWARVVYEECIFTKSDWWGLPRKSSLVKRVG</sequence>
<evidence type="ECO:0008006" key="4">
    <source>
        <dbReference type="Google" id="ProtNLM"/>
    </source>
</evidence>
<accession>A0A5D2UC41</accession>
<keyword evidence="3" id="KW-1185">Reference proteome</keyword>
<reference evidence="2 3" key="1">
    <citation type="submission" date="2019-07" db="EMBL/GenBank/DDBJ databases">
        <title>WGS assembly of Gossypium mustelinum.</title>
        <authorList>
            <person name="Chen Z.J."/>
            <person name="Sreedasyam A."/>
            <person name="Ando A."/>
            <person name="Song Q."/>
            <person name="De L."/>
            <person name="Hulse-Kemp A."/>
            <person name="Ding M."/>
            <person name="Ye W."/>
            <person name="Kirkbride R."/>
            <person name="Jenkins J."/>
            <person name="Plott C."/>
            <person name="Lovell J."/>
            <person name="Lin Y.-M."/>
            <person name="Vaughn R."/>
            <person name="Liu B."/>
            <person name="Li W."/>
            <person name="Simpson S."/>
            <person name="Scheffler B."/>
            <person name="Saski C."/>
            <person name="Grover C."/>
            <person name="Hu G."/>
            <person name="Conover J."/>
            <person name="Carlson J."/>
            <person name="Shu S."/>
            <person name="Boston L."/>
            <person name="Williams M."/>
            <person name="Peterson D."/>
            <person name="Mcgee K."/>
            <person name="Jones D."/>
            <person name="Wendel J."/>
            <person name="Stelly D."/>
            <person name="Grimwood J."/>
            <person name="Schmutz J."/>
        </authorList>
    </citation>
    <scope>NUCLEOTIDE SEQUENCE [LARGE SCALE GENOMIC DNA]</scope>
    <source>
        <strain evidence="2">1408120.09</strain>
    </source>
</reference>
<dbReference type="Proteomes" id="UP000323597">
    <property type="component" value="Chromosome D07"/>
</dbReference>
<protein>
    <recommendedName>
        <fullName evidence="4">Reverse transcriptase zinc-binding domain-containing protein</fullName>
    </recommendedName>
</protein>
<feature type="transmembrane region" description="Helical" evidence="1">
    <location>
        <begin position="12"/>
        <end position="33"/>
    </location>
</feature>
<name>A0A5D2UC41_GOSMU</name>
<evidence type="ECO:0000256" key="1">
    <source>
        <dbReference type="SAM" id="Phobius"/>
    </source>
</evidence>
<organism evidence="2 3">
    <name type="scientific">Gossypium mustelinum</name>
    <name type="common">Cotton</name>
    <name type="synonym">Gossypium caicoense</name>
    <dbReference type="NCBI Taxonomy" id="34275"/>
    <lineage>
        <taxon>Eukaryota</taxon>
        <taxon>Viridiplantae</taxon>
        <taxon>Streptophyta</taxon>
        <taxon>Embryophyta</taxon>
        <taxon>Tracheophyta</taxon>
        <taxon>Spermatophyta</taxon>
        <taxon>Magnoliopsida</taxon>
        <taxon>eudicotyledons</taxon>
        <taxon>Gunneridae</taxon>
        <taxon>Pentapetalae</taxon>
        <taxon>rosids</taxon>
        <taxon>malvids</taxon>
        <taxon>Malvales</taxon>
        <taxon>Malvaceae</taxon>
        <taxon>Malvoideae</taxon>
        <taxon>Gossypium</taxon>
    </lineage>
</organism>
<proteinExistence type="predicted"/>
<dbReference type="EMBL" id="CM017655">
    <property type="protein sequence ID" value="TYI74270.1"/>
    <property type="molecule type" value="Genomic_DNA"/>
</dbReference>
<evidence type="ECO:0000313" key="2">
    <source>
        <dbReference type="EMBL" id="TYI74270.1"/>
    </source>
</evidence>
<gene>
    <name evidence="2" type="ORF">E1A91_D07G187900v1</name>
</gene>
<feature type="transmembrane region" description="Helical" evidence="1">
    <location>
        <begin position="53"/>
        <end position="72"/>
    </location>
</feature>
<keyword evidence="1" id="KW-0472">Membrane</keyword>
<feature type="non-terminal residue" evidence="2">
    <location>
        <position position="129"/>
    </location>
</feature>